<organism evidence="2 3">
    <name type="scientific">Agaricus bisporus var. burnettii</name>
    <dbReference type="NCBI Taxonomy" id="192524"/>
    <lineage>
        <taxon>Eukaryota</taxon>
        <taxon>Fungi</taxon>
        <taxon>Dikarya</taxon>
        <taxon>Basidiomycota</taxon>
        <taxon>Agaricomycotina</taxon>
        <taxon>Agaricomycetes</taxon>
        <taxon>Agaricomycetidae</taxon>
        <taxon>Agaricales</taxon>
        <taxon>Agaricineae</taxon>
        <taxon>Agaricaceae</taxon>
        <taxon>Agaricus</taxon>
    </lineage>
</organism>
<sequence length="271" mass="31241">MTSSQPVVCVFFKLPPGYLSVPRIHEIAWTVFVPQLIHLNYAFKVTQISHPSSEAEKLWSAARLSAAKKMNCLEDVAYMNYDIAGKFLTFMEVLHLRRNNSMAYYNKFLSCAHYAVKETITAQEVLLKFRDDIRIVVDKITTLISGNSKDVSLFTSESSQSMLELTTAVEECIAILEGHRKELKNVQRQKLDENDDHPSEAEFQMLQEKWLTFRKSAGAGEYQWHALQREIRGSKDSDEPAMTSMSPAMPIYSSKNHTVPFWQKFFRRIWS</sequence>
<comment type="caution">
    <text evidence="2">The sequence shown here is derived from an EMBL/GenBank/DDBJ whole genome shotgun (WGS) entry which is preliminary data.</text>
</comment>
<accession>A0A8H7EZH3</accession>
<name>A0A8H7EZH3_AGABI</name>
<dbReference type="EMBL" id="JABXXO010000010">
    <property type="protein sequence ID" value="KAF7768651.1"/>
    <property type="molecule type" value="Genomic_DNA"/>
</dbReference>
<evidence type="ECO:0000313" key="3">
    <source>
        <dbReference type="Proteomes" id="UP000629468"/>
    </source>
</evidence>
<proteinExistence type="predicted"/>
<reference evidence="2 3" key="1">
    <citation type="journal article" name="Sci. Rep.">
        <title>Telomere-to-telomere assembled and centromere annotated genomes of the two main subspecies of the button mushroom Agaricus bisporus reveal especially polymorphic chromosome ends.</title>
        <authorList>
            <person name="Sonnenberg A.S.M."/>
            <person name="Sedaghat-Telgerd N."/>
            <person name="Lavrijssen B."/>
            <person name="Ohm R.A."/>
            <person name="Hendrickx P.M."/>
            <person name="Scholtmeijer K."/>
            <person name="Baars J.J.P."/>
            <person name="van Peer A."/>
        </authorList>
    </citation>
    <scope>NUCLEOTIDE SEQUENCE [LARGE SCALE GENOMIC DNA]</scope>
    <source>
        <strain evidence="2 3">H119_p4</strain>
    </source>
</reference>
<feature type="coiled-coil region" evidence="1">
    <location>
        <begin position="169"/>
        <end position="196"/>
    </location>
</feature>
<protein>
    <submittedName>
        <fullName evidence="2">Uncharacterized protein</fullName>
    </submittedName>
</protein>
<gene>
    <name evidence="2" type="ORF">Agabi119p4_7894</name>
</gene>
<dbReference type="AlphaFoldDB" id="A0A8H7EZH3"/>
<evidence type="ECO:0000313" key="2">
    <source>
        <dbReference type="EMBL" id="KAF7768651.1"/>
    </source>
</evidence>
<evidence type="ECO:0000256" key="1">
    <source>
        <dbReference type="SAM" id="Coils"/>
    </source>
</evidence>
<dbReference type="Proteomes" id="UP000629468">
    <property type="component" value="Unassembled WGS sequence"/>
</dbReference>
<keyword evidence="1" id="KW-0175">Coiled coil</keyword>